<feature type="region of interest" description="Disordered" evidence="1">
    <location>
        <begin position="1"/>
        <end position="173"/>
    </location>
</feature>
<feature type="compositionally biased region" description="Low complexity" evidence="1">
    <location>
        <begin position="36"/>
        <end position="55"/>
    </location>
</feature>
<feature type="non-terminal residue" evidence="2">
    <location>
        <position position="1"/>
    </location>
</feature>
<dbReference type="AlphaFoldDB" id="A0A9N9K403"/>
<dbReference type="EMBL" id="CAJVPZ010084543">
    <property type="protein sequence ID" value="CAG8810779.1"/>
    <property type="molecule type" value="Genomic_DNA"/>
</dbReference>
<gene>
    <name evidence="2" type="ORF">RFULGI_LOCUS18731</name>
</gene>
<sequence>LDVTPPLPIRTPTPPGHSLTGEGNKRKKSREEKDSFFSSWFFGSSSRPSSPSHESGPQSMSNAPARSKGKAHARKLSAGNLKALTVPNEGEPRRKSFDFFPQDMSARYLPPPENLPNLPPPEIAPFAYQQCEESEKSSLTSFTEHRRKKSSDSDSLSVISLNPPKEEKEKKKTIIFNLFRKGSKEKEPSVPE</sequence>
<evidence type="ECO:0000256" key="1">
    <source>
        <dbReference type="SAM" id="MobiDB-lite"/>
    </source>
</evidence>
<keyword evidence="3" id="KW-1185">Reference proteome</keyword>
<name>A0A9N9K403_9GLOM</name>
<protein>
    <submittedName>
        <fullName evidence="2">19178_t:CDS:1</fullName>
    </submittedName>
</protein>
<dbReference type="OrthoDB" id="10584609at2759"/>
<reference evidence="2" key="1">
    <citation type="submission" date="2021-06" db="EMBL/GenBank/DDBJ databases">
        <authorList>
            <person name="Kallberg Y."/>
            <person name="Tangrot J."/>
            <person name="Rosling A."/>
        </authorList>
    </citation>
    <scope>NUCLEOTIDE SEQUENCE</scope>
    <source>
        <strain evidence="2">IN212</strain>
    </source>
</reference>
<evidence type="ECO:0000313" key="2">
    <source>
        <dbReference type="EMBL" id="CAG8810779.1"/>
    </source>
</evidence>
<accession>A0A9N9K403</accession>
<feature type="non-terminal residue" evidence="2">
    <location>
        <position position="192"/>
    </location>
</feature>
<comment type="caution">
    <text evidence="2">The sequence shown here is derived from an EMBL/GenBank/DDBJ whole genome shotgun (WGS) entry which is preliminary data.</text>
</comment>
<dbReference type="Proteomes" id="UP000789396">
    <property type="component" value="Unassembled WGS sequence"/>
</dbReference>
<proteinExistence type="predicted"/>
<feature type="compositionally biased region" description="Pro residues" evidence="1">
    <location>
        <begin position="109"/>
        <end position="123"/>
    </location>
</feature>
<evidence type="ECO:0000313" key="3">
    <source>
        <dbReference type="Proteomes" id="UP000789396"/>
    </source>
</evidence>
<feature type="compositionally biased region" description="Pro residues" evidence="1">
    <location>
        <begin position="1"/>
        <end position="15"/>
    </location>
</feature>
<organism evidence="2 3">
    <name type="scientific">Racocetra fulgida</name>
    <dbReference type="NCBI Taxonomy" id="60492"/>
    <lineage>
        <taxon>Eukaryota</taxon>
        <taxon>Fungi</taxon>
        <taxon>Fungi incertae sedis</taxon>
        <taxon>Mucoromycota</taxon>
        <taxon>Glomeromycotina</taxon>
        <taxon>Glomeromycetes</taxon>
        <taxon>Diversisporales</taxon>
        <taxon>Gigasporaceae</taxon>
        <taxon>Racocetra</taxon>
    </lineage>
</organism>